<feature type="transmembrane region" description="Helical" evidence="2">
    <location>
        <begin position="141"/>
        <end position="163"/>
    </location>
</feature>
<dbReference type="Pfam" id="PF04608">
    <property type="entry name" value="PgpA"/>
    <property type="match status" value="1"/>
</dbReference>
<dbReference type="InterPro" id="IPR007686">
    <property type="entry name" value="YutG/PgpA"/>
</dbReference>
<organism evidence="4 5">
    <name type="scientific">Cribrihabitans marinus</name>
    <dbReference type="NCBI Taxonomy" id="1227549"/>
    <lineage>
        <taxon>Bacteria</taxon>
        <taxon>Pseudomonadati</taxon>
        <taxon>Pseudomonadota</taxon>
        <taxon>Alphaproteobacteria</taxon>
        <taxon>Rhodobacterales</taxon>
        <taxon>Paracoccaceae</taxon>
        <taxon>Cribrihabitans</taxon>
    </lineage>
</organism>
<comment type="pathway">
    <text evidence="1">Phospholipid metabolism; phosphatidylglycerol biosynthesis; phosphatidylglycerol from CDP-diacylglycerol: step 2/2.</text>
</comment>
<dbReference type="InterPro" id="IPR026037">
    <property type="entry name" value="PgpA"/>
</dbReference>
<dbReference type="GO" id="GO:0005886">
    <property type="term" value="C:plasma membrane"/>
    <property type="evidence" value="ECO:0007669"/>
    <property type="project" value="UniProtKB-SubCell"/>
</dbReference>
<keyword evidence="1 2" id="KW-0812">Transmembrane</keyword>
<evidence type="ECO:0000256" key="2">
    <source>
        <dbReference type="SAM" id="Phobius"/>
    </source>
</evidence>
<feature type="transmembrane region" description="Helical" evidence="2">
    <location>
        <begin position="100"/>
        <end position="120"/>
    </location>
</feature>
<dbReference type="AlphaFoldDB" id="A0A1H6VPG8"/>
<dbReference type="GO" id="GO:0046872">
    <property type="term" value="F:metal ion binding"/>
    <property type="evidence" value="ECO:0007669"/>
    <property type="project" value="UniProtKB-KW"/>
</dbReference>
<dbReference type="GO" id="GO:0008962">
    <property type="term" value="F:phosphatidylglycerophosphatase activity"/>
    <property type="evidence" value="ECO:0007669"/>
    <property type="project" value="UniProtKB-EC"/>
</dbReference>
<comment type="cofactor">
    <cofactor evidence="1">
        <name>Mg(2+)</name>
        <dbReference type="ChEBI" id="CHEBI:18420"/>
    </cofactor>
</comment>
<evidence type="ECO:0000256" key="1">
    <source>
        <dbReference type="PIRNR" id="PIRNR006162"/>
    </source>
</evidence>
<feature type="transmembrane region" description="Helical" evidence="2">
    <location>
        <begin position="42"/>
        <end position="62"/>
    </location>
</feature>
<dbReference type="Proteomes" id="UP000199379">
    <property type="component" value="Unassembled WGS sequence"/>
</dbReference>
<comment type="subcellular location">
    <subcellularLocation>
        <location evidence="1">Cell inner membrane</location>
        <topology evidence="1">Multi-pass membrane protein</topology>
    </subcellularLocation>
</comment>
<keyword evidence="1" id="KW-0460">Magnesium</keyword>
<reference evidence="4 5" key="1">
    <citation type="submission" date="2016-10" db="EMBL/GenBank/DDBJ databases">
        <authorList>
            <person name="de Groot N.N."/>
        </authorList>
    </citation>
    <scope>NUCLEOTIDE SEQUENCE [LARGE SCALE GENOMIC DNA]</scope>
    <source>
        <strain evidence="4 5">DSM 29340</strain>
    </source>
</reference>
<keyword evidence="1" id="KW-0378">Hydrolase</keyword>
<evidence type="ECO:0000313" key="5">
    <source>
        <dbReference type="Proteomes" id="UP000199379"/>
    </source>
</evidence>
<keyword evidence="1 2" id="KW-0472">Membrane</keyword>
<dbReference type="InterPro" id="IPR036681">
    <property type="entry name" value="PgpA-like_sf"/>
</dbReference>
<sequence>MRLAQFIGTLGGIGYLRPAPGTWGSLAALPMAWALHELGGFLLLALATVLALVIGTWAAEAMTRDREDMDPREFVMDEVAGQFTALWAVSYPAWANDIDILALWPGWIVAFVLFRIFDMWKVGPVGWADRQKGATGVMMDDVIAGIMAAVGVVVLAGVSHGLLGW</sequence>
<gene>
    <name evidence="4" type="ORF">SAMN05444007_103246</name>
</gene>
<proteinExistence type="predicted"/>
<keyword evidence="1" id="KW-1208">Phospholipid metabolism</keyword>
<dbReference type="RefSeq" id="WP_092363696.1">
    <property type="nucleotide sequence ID" value="NZ_BMGV01000003.1"/>
</dbReference>
<keyword evidence="1" id="KW-0479">Metal-binding</keyword>
<protein>
    <recommendedName>
        <fullName evidence="1">Phosphatidylglycerophosphatase A</fullName>
        <ecNumber evidence="1">3.1.3.27</ecNumber>
    </recommendedName>
    <alternativeName>
        <fullName evidence="1">Phosphatidylglycerolphosphate phosphatase A</fullName>
    </alternativeName>
</protein>
<dbReference type="STRING" id="1227549.SAMN05444007_103246"/>
<dbReference type="CDD" id="cd06971">
    <property type="entry name" value="PgpA"/>
    <property type="match status" value="1"/>
</dbReference>
<dbReference type="PANTHER" id="PTHR36305">
    <property type="entry name" value="PHOSPHATIDYLGLYCEROPHOSPHATASE A"/>
    <property type="match status" value="1"/>
</dbReference>
<name>A0A1H6VPG8_9RHOB</name>
<accession>A0A1H6VPG8</accession>
<evidence type="ECO:0000313" key="4">
    <source>
        <dbReference type="EMBL" id="SEJ06533.1"/>
    </source>
</evidence>
<keyword evidence="1" id="KW-0442">Lipid degradation</keyword>
<comment type="catalytic activity">
    <reaction evidence="1">
        <text>a 1,2-diacyl-sn-glycero-3-phospho-(1'-sn-glycero-3'-phosphate) + H2O = a 1,2-diacyl-sn-glycero-3-phospho-(1'-sn-glycerol) + phosphate</text>
        <dbReference type="Rhea" id="RHEA:33751"/>
        <dbReference type="ChEBI" id="CHEBI:15377"/>
        <dbReference type="ChEBI" id="CHEBI:43474"/>
        <dbReference type="ChEBI" id="CHEBI:60110"/>
        <dbReference type="ChEBI" id="CHEBI:64716"/>
        <dbReference type="EC" id="3.1.3.27"/>
    </reaction>
</comment>
<keyword evidence="2" id="KW-1133">Transmembrane helix</keyword>
<dbReference type="GO" id="GO:0009395">
    <property type="term" value="P:phospholipid catabolic process"/>
    <property type="evidence" value="ECO:0007669"/>
    <property type="project" value="UniProtKB-KW"/>
</dbReference>
<evidence type="ECO:0000259" key="3">
    <source>
        <dbReference type="Pfam" id="PF04608"/>
    </source>
</evidence>
<dbReference type="SUPFAM" id="SSF101307">
    <property type="entry name" value="YutG-like"/>
    <property type="match status" value="1"/>
</dbReference>
<dbReference type="UniPathway" id="UPA00084">
    <property type="reaction ID" value="UER00504"/>
</dbReference>
<keyword evidence="1" id="KW-1003">Cell membrane</keyword>
<keyword evidence="5" id="KW-1185">Reference proteome</keyword>
<comment type="function">
    <text evidence="1">Lipid phosphatase which dephosphorylates phosphatidylglycerophosphate (PGP) to phosphatidylglycerol (PG).</text>
</comment>
<keyword evidence="1" id="KW-0443">Lipid metabolism</keyword>
<keyword evidence="1" id="KW-0997">Cell inner membrane</keyword>
<dbReference type="PANTHER" id="PTHR36305:SF1">
    <property type="entry name" value="PHOSPHATIDYLGLYCEROPHOSPHATASE A"/>
    <property type="match status" value="1"/>
</dbReference>
<dbReference type="GO" id="GO:0006655">
    <property type="term" value="P:phosphatidylglycerol biosynthetic process"/>
    <property type="evidence" value="ECO:0007669"/>
    <property type="project" value="UniProtKB-UniPathway"/>
</dbReference>
<keyword evidence="1" id="KW-0595">Phospholipid degradation</keyword>
<feature type="domain" description="YutG/PgpA" evidence="3">
    <location>
        <begin position="7"/>
        <end position="155"/>
    </location>
</feature>
<dbReference type="EC" id="3.1.3.27" evidence="1"/>
<dbReference type="OrthoDB" id="9804091at2"/>
<dbReference type="EMBL" id="FNYD01000003">
    <property type="protein sequence ID" value="SEJ06533.1"/>
    <property type="molecule type" value="Genomic_DNA"/>
</dbReference>
<dbReference type="PIRSF" id="PIRSF006162">
    <property type="entry name" value="PgpA"/>
    <property type="match status" value="1"/>
</dbReference>